<dbReference type="Proteomes" id="UP000694941">
    <property type="component" value="Unplaced"/>
</dbReference>
<feature type="domain" description="C2H2-type" evidence="8">
    <location>
        <begin position="244"/>
        <end position="271"/>
    </location>
</feature>
<feature type="domain" description="C2H2-type" evidence="8">
    <location>
        <begin position="339"/>
        <end position="363"/>
    </location>
</feature>
<organism evidence="9 10">
    <name type="scientific">Limulus polyphemus</name>
    <name type="common">Atlantic horseshoe crab</name>
    <dbReference type="NCBI Taxonomy" id="6850"/>
    <lineage>
        <taxon>Eukaryota</taxon>
        <taxon>Metazoa</taxon>
        <taxon>Ecdysozoa</taxon>
        <taxon>Arthropoda</taxon>
        <taxon>Chelicerata</taxon>
        <taxon>Merostomata</taxon>
        <taxon>Xiphosura</taxon>
        <taxon>Limulidae</taxon>
        <taxon>Limulus</taxon>
    </lineage>
</organism>
<feature type="domain" description="C2H2-type" evidence="8">
    <location>
        <begin position="593"/>
        <end position="620"/>
    </location>
</feature>
<feature type="domain" description="C2H2-type" evidence="8">
    <location>
        <begin position="94"/>
        <end position="121"/>
    </location>
</feature>
<evidence type="ECO:0000259" key="8">
    <source>
        <dbReference type="PROSITE" id="PS50157"/>
    </source>
</evidence>
<evidence type="ECO:0000256" key="3">
    <source>
        <dbReference type="ARBA" id="ARBA00022737"/>
    </source>
</evidence>
<evidence type="ECO:0000256" key="6">
    <source>
        <dbReference type="ARBA" id="ARBA00023242"/>
    </source>
</evidence>
<evidence type="ECO:0000313" key="9">
    <source>
        <dbReference type="Proteomes" id="UP000694941"/>
    </source>
</evidence>
<evidence type="ECO:0000256" key="7">
    <source>
        <dbReference type="PROSITE-ProRule" id="PRU00042"/>
    </source>
</evidence>
<feature type="domain" description="C2H2-type" evidence="8">
    <location>
        <begin position="505"/>
        <end position="529"/>
    </location>
</feature>
<dbReference type="Pfam" id="PF00096">
    <property type="entry name" value="zf-C2H2"/>
    <property type="match status" value="3"/>
</dbReference>
<dbReference type="InterPro" id="IPR013087">
    <property type="entry name" value="Znf_C2H2_type"/>
</dbReference>
<keyword evidence="6" id="KW-0539">Nucleus</keyword>
<keyword evidence="2" id="KW-0479">Metal-binding</keyword>
<feature type="domain" description="C2H2-type" evidence="8">
    <location>
        <begin position="122"/>
        <end position="149"/>
    </location>
</feature>
<dbReference type="Pfam" id="PF13912">
    <property type="entry name" value="zf-C2H2_6"/>
    <property type="match status" value="4"/>
</dbReference>
<evidence type="ECO:0000313" key="10">
    <source>
        <dbReference type="RefSeq" id="XP_022255846.1"/>
    </source>
</evidence>
<keyword evidence="3" id="KW-0677">Repeat</keyword>
<dbReference type="PANTHER" id="PTHR24376:SF235">
    <property type="entry name" value="C2H2-TYPE DOMAIN-CONTAINING PROTEIN"/>
    <property type="match status" value="1"/>
</dbReference>
<protein>
    <submittedName>
        <fullName evidence="10">Zinc finger protein 423-like isoform X1</fullName>
    </submittedName>
</protein>
<feature type="domain" description="C2H2-type" evidence="8">
    <location>
        <begin position="184"/>
        <end position="211"/>
    </location>
</feature>
<dbReference type="SMART" id="SM00355">
    <property type="entry name" value="ZnF_C2H2"/>
    <property type="match status" value="17"/>
</dbReference>
<keyword evidence="5" id="KW-0862">Zinc</keyword>
<gene>
    <name evidence="10" type="primary">LOC106470550</name>
</gene>
<feature type="domain" description="C2H2-type" evidence="8">
    <location>
        <begin position="619"/>
        <end position="647"/>
    </location>
</feature>
<evidence type="ECO:0000256" key="5">
    <source>
        <dbReference type="ARBA" id="ARBA00022833"/>
    </source>
</evidence>
<dbReference type="Gene3D" id="3.30.160.60">
    <property type="entry name" value="Classic Zinc Finger"/>
    <property type="match status" value="9"/>
</dbReference>
<dbReference type="PANTHER" id="PTHR24376">
    <property type="entry name" value="ZINC FINGER PROTEIN"/>
    <property type="match status" value="1"/>
</dbReference>
<feature type="domain" description="C2H2-type" evidence="8">
    <location>
        <begin position="475"/>
        <end position="502"/>
    </location>
</feature>
<evidence type="ECO:0000256" key="2">
    <source>
        <dbReference type="ARBA" id="ARBA00022723"/>
    </source>
</evidence>
<keyword evidence="4 7" id="KW-0863">Zinc-finger</keyword>
<feature type="domain" description="C2H2-type" evidence="8">
    <location>
        <begin position="150"/>
        <end position="177"/>
    </location>
</feature>
<evidence type="ECO:0000256" key="1">
    <source>
        <dbReference type="ARBA" id="ARBA00004123"/>
    </source>
</evidence>
<dbReference type="SUPFAM" id="SSF57667">
    <property type="entry name" value="beta-beta-alpha zinc fingers"/>
    <property type="match status" value="7"/>
</dbReference>
<dbReference type="InterPro" id="IPR036236">
    <property type="entry name" value="Znf_C2H2_sf"/>
</dbReference>
<reference evidence="10" key="1">
    <citation type="submission" date="2025-08" db="UniProtKB">
        <authorList>
            <consortium name="RefSeq"/>
        </authorList>
    </citation>
    <scope>IDENTIFICATION</scope>
    <source>
        <tissue evidence="10">Muscle</tissue>
    </source>
</reference>
<feature type="domain" description="C2H2-type" evidence="8">
    <location>
        <begin position="533"/>
        <end position="561"/>
    </location>
</feature>
<dbReference type="PROSITE" id="PS00028">
    <property type="entry name" value="ZINC_FINGER_C2H2_1"/>
    <property type="match status" value="14"/>
</dbReference>
<dbReference type="PROSITE" id="PS50157">
    <property type="entry name" value="ZINC_FINGER_C2H2_2"/>
    <property type="match status" value="13"/>
</dbReference>
<dbReference type="RefSeq" id="XP_022255846.1">
    <property type="nucleotide sequence ID" value="XM_022400138.1"/>
</dbReference>
<feature type="domain" description="C2H2-type" evidence="8">
    <location>
        <begin position="66"/>
        <end position="90"/>
    </location>
</feature>
<sequence>MSSTMARRKQAQPRAIKRLTRITSETKIANCIETSDPPQNSMSSLVPSDRDDDVAYTVGRTNSTSYCCHYCDKTFPRVSLLKRHEQIHSGILQFKCDYCQRLFKHKRSRDRHIKLHTGDKRYRCQHCESAFSRSDHLKIHMKTHDNAKPFQCTVCNRGYNTAAALTSHMQSHKKERTPPASLAFRCLFCSKSFSSSQELKNHTESHREDPNDMNYCCVFCSLVYPSFDALKVHLEQHHRTENQHKCSLCQETFHSTDDLLAHKKSHEDRRRKTLHGNSKVNSLSPKLECGFCSKSSFSSLEALQLHVQAIHVPPSRDFFHFSRVDVLEHIQLQSLDRRFNCKYCHMKFNDLYKLQKHSIDAHTTSAFDLVAQENFYCSQCTMRFSNVAQLTEHVKTVHETPVLTLNISKSKNNEYQKDTNSKILNHGSTNAEGRTYNLSSFSLPLLCVQCNTPFPDFETFRTHQENHQSSEYQMYKCSECHSSFLTEEQLGNHVINHFLAKTTEYGCQCCLKLFSKPDELQKHLLEIHALPLYRCSLCRELFDSKVSIQAHFSVQHSHENIALKCTSCNAVFCSELDFQFHVKVAHLFQLRQFYCLLCNQSFSTEVLLGEHLNTHKKQYPCGFCGENFHVEYLLDKHVQTRHLKDSVPLVNVTSDQPISSSLCDLPSDHPTIVK</sequence>
<name>A0ABM1TIZ0_LIMPO</name>
<accession>A0ABM1TIZ0</accession>
<feature type="domain" description="C2H2-type" evidence="8">
    <location>
        <begin position="375"/>
        <end position="398"/>
    </location>
</feature>
<comment type="subcellular location">
    <subcellularLocation>
        <location evidence="1">Nucleus</location>
    </subcellularLocation>
</comment>
<proteinExistence type="predicted"/>
<dbReference type="GeneID" id="106470550"/>
<keyword evidence="9" id="KW-1185">Reference proteome</keyword>
<evidence type="ECO:0000256" key="4">
    <source>
        <dbReference type="ARBA" id="ARBA00022771"/>
    </source>
</evidence>
<dbReference type="Pfam" id="PF13894">
    <property type="entry name" value="zf-C2H2_4"/>
    <property type="match status" value="1"/>
</dbReference>